<dbReference type="InterPro" id="IPR052709">
    <property type="entry name" value="Transposase-MT_Hybrid"/>
</dbReference>
<sequence>MDAYEVHFLFLLRVKAQLPAIELLGKSRYDICIVITFSILSTTEIQNGLITAFGDHAPSIQTTSKWMRTLSEGCFDMSDDSLSGKPLTACGDAGIAAVQQSIAEDKRKLCEEIAKDVLISKSSVNRALADKVDFKK</sequence>
<name>A0AAV3ZJB1_9GAST</name>
<dbReference type="AlphaFoldDB" id="A0AAV3ZJB1"/>
<dbReference type="PANTHER" id="PTHR46060">
    <property type="entry name" value="MARINER MOS1 TRANSPOSASE-LIKE PROTEIN"/>
    <property type="match status" value="1"/>
</dbReference>
<protein>
    <submittedName>
        <fullName evidence="1">Histone-lysine N-methyltransferase SETMAR</fullName>
    </submittedName>
</protein>
<reference evidence="1 2" key="1">
    <citation type="journal article" date="2021" name="Elife">
        <title>Chloroplast acquisition without the gene transfer in kleptoplastic sea slugs, Plakobranchus ocellatus.</title>
        <authorList>
            <person name="Maeda T."/>
            <person name="Takahashi S."/>
            <person name="Yoshida T."/>
            <person name="Shimamura S."/>
            <person name="Takaki Y."/>
            <person name="Nagai Y."/>
            <person name="Toyoda A."/>
            <person name="Suzuki Y."/>
            <person name="Arimoto A."/>
            <person name="Ishii H."/>
            <person name="Satoh N."/>
            <person name="Nishiyama T."/>
            <person name="Hasebe M."/>
            <person name="Maruyama T."/>
            <person name="Minagawa J."/>
            <person name="Obokata J."/>
            <person name="Shigenobu S."/>
        </authorList>
    </citation>
    <scope>NUCLEOTIDE SEQUENCE [LARGE SCALE GENOMIC DNA]</scope>
</reference>
<evidence type="ECO:0000313" key="1">
    <source>
        <dbReference type="EMBL" id="GFN95219.1"/>
    </source>
</evidence>
<dbReference type="Proteomes" id="UP000735302">
    <property type="component" value="Unassembled WGS sequence"/>
</dbReference>
<comment type="caution">
    <text evidence="1">The sequence shown here is derived from an EMBL/GenBank/DDBJ whole genome shotgun (WGS) entry which is preliminary data.</text>
</comment>
<keyword evidence="2" id="KW-1185">Reference proteome</keyword>
<dbReference type="EMBL" id="BLXT01002484">
    <property type="protein sequence ID" value="GFN95219.1"/>
    <property type="molecule type" value="Genomic_DNA"/>
</dbReference>
<dbReference type="PANTHER" id="PTHR46060:SF1">
    <property type="entry name" value="MARINER MOS1 TRANSPOSASE-LIKE PROTEIN"/>
    <property type="match status" value="1"/>
</dbReference>
<evidence type="ECO:0000313" key="2">
    <source>
        <dbReference type="Proteomes" id="UP000735302"/>
    </source>
</evidence>
<gene>
    <name evidence="1" type="ORF">PoB_002172500</name>
</gene>
<proteinExistence type="predicted"/>
<organism evidence="1 2">
    <name type="scientific">Plakobranchus ocellatus</name>
    <dbReference type="NCBI Taxonomy" id="259542"/>
    <lineage>
        <taxon>Eukaryota</taxon>
        <taxon>Metazoa</taxon>
        <taxon>Spiralia</taxon>
        <taxon>Lophotrochozoa</taxon>
        <taxon>Mollusca</taxon>
        <taxon>Gastropoda</taxon>
        <taxon>Heterobranchia</taxon>
        <taxon>Euthyneura</taxon>
        <taxon>Panpulmonata</taxon>
        <taxon>Sacoglossa</taxon>
        <taxon>Placobranchoidea</taxon>
        <taxon>Plakobranchidae</taxon>
        <taxon>Plakobranchus</taxon>
    </lineage>
</organism>
<accession>A0AAV3ZJB1</accession>